<dbReference type="AlphaFoldDB" id="A0A4R2H9R1"/>
<protein>
    <submittedName>
        <fullName evidence="2">Uncharacterized protein</fullName>
    </submittedName>
</protein>
<evidence type="ECO:0000313" key="2">
    <source>
        <dbReference type="EMBL" id="TCO23829.1"/>
    </source>
</evidence>
<dbReference type="EMBL" id="BMJO01000005">
    <property type="protein sequence ID" value="GGE62888.1"/>
    <property type="molecule type" value="Genomic_DNA"/>
</dbReference>
<dbReference type="OrthoDB" id="647860at2"/>
<reference evidence="1" key="1">
    <citation type="journal article" date="2014" name="Int. J. Syst. Evol. Microbiol.">
        <title>Complete genome of a new Firmicutes species belonging to the dominant human colonic microbiota ('Ruminococcus bicirculans') reveals two chromosomes and a selective capacity to utilize plant glucans.</title>
        <authorList>
            <consortium name="NISC Comparative Sequencing Program"/>
            <person name="Wegmann U."/>
            <person name="Louis P."/>
            <person name="Goesmann A."/>
            <person name="Henrissat B."/>
            <person name="Duncan S.H."/>
            <person name="Flint H.J."/>
        </authorList>
    </citation>
    <scope>NUCLEOTIDE SEQUENCE</scope>
    <source>
        <strain evidence="1">CGMCC 1.15644</strain>
    </source>
</reference>
<reference evidence="2 3" key="3">
    <citation type="submission" date="2019-03" db="EMBL/GenBank/DDBJ databases">
        <title>Genomic Encyclopedia of Type Strains, Phase IV (KMG-IV): sequencing the most valuable type-strain genomes for metagenomic binning, comparative biology and taxonomic classification.</title>
        <authorList>
            <person name="Goeker M."/>
        </authorList>
    </citation>
    <scope>NUCLEOTIDE SEQUENCE [LARGE SCALE GENOMIC DNA]</scope>
    <source>
        <strain evidence="2 3">DSM 103236</strain>
    </source>
</reference>
<dbReference type="Proteomes" id="UP000295684">
    <property type="component" value="Unassembled WGS sequence"/>
</dbReference>
<evidence type="ECO:0000313" key="1">
    <source>
        <dbReference type="EMBL" id="GGE62888.1"/>
    </source>
</evidence>
<dbReference type="EMBL" id="SLWO01000005">
    <property type="protein sequence ID" value="TCO23829.1"/>
    <property type="molecule type" value="Genomic_DNA"/>
</dbReference>
<keyword evidence="4" id="KW-1185">Reference proteome</keyword>
<name>A0A4R2H9R1_9SPHI</name>
<organism evidence="2 3">
    <name type="scientific">Pedobacter psychrotolerans</name>
    <dbReference type="NCBI Taxonomy" id="1843235"/>
    <lineage>
        <taxon>Bacteria</taxon>
        <taxon>Pseudomonadati</taxon>
        <taxon>Bacteroidota</taxon>
        <taxon>Sphingobacteriia</taxon>
        <taxon>Sphingobacteriales</taxon>
        <taxon>Sphingobacteriaceae</taxon>
        <taxon>Pedobacter</taxon>
    </lineage>
</organism>
<gene>
    <name evidence="2" type="ORF">EV200_105303</name>
    <name evidence="1" type="ORF">GCM10011413_31620</name>
</gene>
<evidence type="ECO:0000313" key="4">
    <source>
        <dbReference type="Proteomes" id="UP000622648"/>
    </source>
</evidence>
<reference evidence="4" key="2">
    <citation type="journal article" date="2019" name="Int. J. Syst. Evol. Microbiol.">
        <title>The Global Catalogue of Microorganisms (GCM) 10K type strain sequencing project: providing services to taxonomists for standard genome sequencing and annotation.</title>
        <authorList>
            <consortium name="The Broad Institute Genomics Platform"/>
            <consortium name="The Broad Institute Genome Sequencing Center for Infectious Disease"/>
            <person name="Wu L."/>
            <person name="Ma J."/>
        </authorList>
    </citation>
    <scope>NUCLEOTIDE SEQUENCE [LARGE SCALE GENOMIC DNA]</scope>
    <source>
        <strain evidence="4">CGMCC 1.15644</strain>
    </source>
</reference>
<evidence type="ECO:0000313" key="3">
    <source>
        <dbReference type="Proteomes" id="UP000295684"/>
    </source>
</evidence>
<dbReference type="Proteomes" id="UP000622648">
    <property type="component" value="Unassembled WGS sequence"/>
</dbReference>
<comment type="caution">
    <text evidence="2">The sequence shown here is derived from an EMBL/GenBank/DDBJ whole genome shotgun (WGS) entry which is preliminary data.</text>
</comment>
<proteinExistence type="predicted"/>
<accession>A0A4R2H9R1</accession>
<sequence>MNNHHYQSNTAGLEEFYTISELQFLEYTLDWTKQVSGTEMSWKVFTDEDSSIEQILVQVYFNDATIQSLLSCVGVKHIHARFAIVHDYHPYKIKLPTFTIILYATDHLGQRCSAYHIGKPQYHDTITVASSKPLEGVGNFISSRLAQEWISEWKTVCDNPKAPALLNEMFLTNYGYLTGYNYIMSDFMYSLFPPGTRKECYDVVILPVIHKHVADHLNTQPTWNRTFGLVLAGVQLIAKGRTGNEDEEINSFYDLSLPTPPTHGAF</sequence>
<dbReference type="RefSeq" id="WP_132533858.1">
    <property type="nucleotide sequence ID" value="NZ_BMJO01000005.1"/>
</dbReference>
<reference evidence="1" key="4">
    <citation type="submission" date="2024-05" db="EMBL/GenBank/DDBJ databases">
        <authorList>
            <person name="Sun Q."/>
            <person name="Zhou Y."/>
        </authorList>
    </citation>
    <scope>NUCLEOTIDE SEQUENCE</scope>
    <source>
        <strain evidence="1">CGMCC 1.15644</strain>
    </source>
</reference>